<accession>A0A9D1LKB9</accession>
<evidence type="ECO:0000256" key="1">
    <source>
        <dbReference type="SAM" id="Phobius"/>
    </source>
</evidence>
<feature type="transmembrane region" description="Helical" evidence="1">
    <location>
        <begin position="61"/>
        <end position="79"/>
    </location>
</feature>
<evidence type="ECO:0000313" key="2">
    <source>
        <dbReference type="EMBL" id="HIU43843.1"/>
    </source>
</evidence>
<dbReference type="EMBL" id="DVMR01000049">
    <property type="protein sequence ID" value="HIU43843.1"/>
    <property type="molecule type" value="Genomic_DNA"/>
</dbReference>
<evidence type="ECO:0000313" key="3">
    <source>
        <dbReference type="Proteomes" id="UP000824073"/>
    </source>
</evidence>
<reference evidence="2" key="1">
    <citation type="submission" date="2020-10" db="EMBL/GenBank/DDBJ databases">
        <authorList>
            <person name="Gilroy R."/>
        </authorList>
    </citation>
    <scope>NUCLEOTIDE SEQUENCE</scope>
    <source>
        <strain evidence="2">CHK191-8634</strain>
    </source>
</reference>
<dbReference type="AlphaFoldDB" id="A0A9D1LKB9"/>
<proteinExistence type="predicted"/>
<dbReference type="Proteomes" id="UP000824073">
    <property type="component" value="Unassembled WGS sequence"/>
</dbReference>
<sequence>MKLNANDSAGIRRYAASVVRQNSSRVLLAALLVVVVDFVVQLCLTLMGVTGSIDEPPLVTLLANLVVLLVSAPLSYGLYELF</sequence>
<feature type="transmembrane region" description="Helical" evidence="1">
    <location>
        <begin position="26"/>
        <end position="49"/>
    </location>
</feature>
<keyword evidence="1" id="KW-1133">Transmembrane helix</keyword>
<keyword evidence="1" id="KW-0812">Transmembrane</keyword>
<protein>
    <submittedName>
        <fullName evidence="2">Uncharacterized protein</fullName>
    </submittedName>
</protein>
<gene>
    <name evidence="2" type="ORF">IAB67_06045</name>
</gene>
<name>A0A9D1LKB9_9CLOT</name>
<organism evidence="2 3">
    <name type="scientific">Candidatus Ventrousia excrementavium</name>
    <dbReference type="NCBI Taxonomy" id="2840961"/>
    <lineage>
        <taxon>Bacteria</taxon>
        <taxon>Bacillati</taxon>
        <taxon>Bacillota</taxon>
        <taxon>Clostridia</taxon>
        <taxon>Eubacteriales</taxon>
        <taxon>Clostridiaceae</taxon>
        <taxon>Clostridiaceae incertae sedis</taxon>
        <taxon>Candidatus Ventrousia</taxon>
    </lineage>
</organism>
<comment type="caution">
    <text evidence="2">The sequence shown here is derived from an EMBL/GenBank/DDBJ whole genome shotgun (WGS) entry which is preliminary data.</text>
</comment>
<keyword evidence="1" id="KW-0472">Membrane</keyword>
<reference evidence="2" key="2">
    <citation type="journal article" date="2021" name="PeerJ">
        <title>Extensive microbial diversity within the chicken gut microbiome revealed by metagenomics and culture.</title>
        <authorList>
            <person name="Gilroy R."/>
            <person name="Ravi A."/>
            <person name="Getino M."/>
            <person name="Pursley I."/>
            <person name="Horton D.L."/>
            <person name="Alikhan N.F."/>
            <person name="Baker D."/>
            <person name="Gharbi K."/>
            <person name="Hall N."/>
            <person name="Watson M."/>
            <person name="Adriaenssens E.M."/>
            <person name="Foster-Nyarko E."/>
            <person name="Jarju S."/>
            <person name="Secka A."/>
            <person name="Antonio M."/>
            <person name="Oren A."/>
            <person name="Chaudhuri R.R."/>
            <person name="La Ragione R."/>
            <person name="Hildebrand F."/>
            <person name="Pallen M.J."/>
        </authorList>
    </citation>
    <scope>NUCLEOTIDE SEQUENCE</scope>
    <source>
        <strain evidence="2">CHK191-8634</strain>
    </source>
</reference>
<feature type="non-terminal residue" evidence="2">
    <location>
        <position position="82"/>
    </location>
</feature>